<evidence type="ECO:0000313" key="3">
    <source>
        <dbReference type="Proteomes" id="UP000051297"/>
    </source>
</evidence>
<gene>
    <name evidence="2" type="ORF">XU08_C0004G0020</name>
</gene>
<evidence type="ECO:0000259" key="1">
    <source>
        <dbReference type="Pfam" id="PF01345"/>
    </source>
</evidence>
<dbReference type="InterPro" id="IPR001434">
    <property type="entry name" value="OmcB-like_DUF11"/>
</dbReference>
<name>A0A0T5ZX11_UNCKA</name>
<dbReference type="Pfam" id="PF01345">
    <property type="entry name" value="DUF11"/>
    <property type="match status" value="1"/>
</dbReference>
<comment type="caution">
    <text evidence="2">The sequence shown here is derived from an EMBL/GenBank/DDBJ whole genome shotgun (WGS) entry which is preliminary data.</text>
</comment>
<dbReference type="EMBL" id="LDXK01000004">
    <property type="protein sequence ID" value="KRT67311.1"/>
    <property type="molecule type" value="Genomic_DNA"/>
</dbReference>
<organism evidence="2 3">
    <name type="scientific">candidate division WWE3 bacterium CSP1-7</name>
    <dbReference type="NCBI Taxonomy" id="1576480"/>
    <lineage>
        <taxon>Bacteria</taxon>
        <taxon>Katanobacteria</taxon>
    </lineage>
</organism>
<dbReference type="Gene3D" id="2.60.40.740">
    <property type="match status" value="1"/>
</dbReference>
<dbReference type="AlphaFoldDB" id="A0A0T5ZX11"/>
<reference evidence="2 3" key="1">
    <citation type="submission" date="2015-05" db="EMBL/GenBank/DDBJ databases">
        <title>Critical biogeochemical functions in the subsurface are associated with bacteria from new phyla and little studied lineages.</title>
        <authorList>
            <person name="Hug L.A."/>
            <person name="Thomas B.C."/>
            <person name="Sharon I."/>
            <person name="Brown C.T."/>
            <person name="Sharma R."/>
            <person name="Hettich R.L."/>
            <person name="Wilkins M.J."/>
            <person name="Williams K.H."/>
            <person name="Singh A."/>
            <person name="Banfield J.F."/>
        </authorList>
    </citation>
    <scope>NUCLEOTIDE SEQUENCE [LARGE SCALE GENOMIC DNA]</scope>
    <source>
        <strain evidence="2">CSP1-7</strain>
    </source>
</reference>
<sequence length="207" mass="22131">MKSWKVLFATILTVLGLTLAPLFSASAVTYQIDAKQLVSKSTASRGDVLTYTISITNVGDAVINPVFISETLSPYVDYVPGSTSWADVLGGGAPVTDAWLTDGLNLGVLNPTEWVKVTFKAKVKSNTPNGAKVESVAQIKKTWKVDEEGNPVNEWFQCAALTTVKVGEVLGEVLPETGADATGVLAGSLYLGYLGFLVRRIKLTKYL</sequence>
<protein>
    <recommendedName>
        <fullName evidence="1">DUF11 domain-containing protein</fullName>
    </recommendedName>
</protein>
<proteinExistence type="predicted"/>
<accession>A0A0T5ZX11</accession>
<dbReference type="InterPro" id="IPR047589">
    <property type="entry name" value="DUF11_rpt"/>
</dbReference>
<dbReference type="Proteomes" id="UP000051297">
    <property type="component" value="Unassembled WGS sequence"/>
</dbReference>
<dbReference type="STRING" id="1576480.XU08_C0004G0020"/>
<dbReference type="NCBIfam" id="TIGR01451">
    <property type="entry name" value="B_ant_repeat"/>
    <property type="match status" value="1"/>
</dbReference>
<evidence type="ECO:0000313" key="2">
    <source>
        <dbReference type="EMBL" id="KRT67311.1"/>
    </source>
</evidence>
<feature type="domain" description="DUF11" evidence="1">
    <location>
        <begin position="36"/>
        <end position="140"/>
    </location>
</feature>